<evidence type="ECO:0000313" key="5">
    <source>
        <dbReference type="Proteomes" id="UP001231189"/>
    </source>
</evidence>
<dbReference type="EMBL" id="JAUUTY010000002">
    <property type="protein sequence ID" value="KAK1678097.1"/>
    <property type="molecule type" value="Genomic_DNA"/>
</dbReference>
<dbReference type="PROSITE" id="PS50158">
    <property type="entry name" value="ZF_CCHC"/>
    <property type="match status" value="1"/>
</dbReference>
<organism evidence="4 5">
    <name type="scientific">Lolium multiflorum</name>
    <name type="common">Italian ryegrass</name>
    <name type="synonym">Lolium perenne subsp. multiflorum</name>
    <dbReference type="NCBI Taxonomy" id="4521"/>
    <lineage>
        <taxon>Eukaryota</taxon>
        <taxon>Viridiplantae</taxon>
        <taxon>Streptophyta</taxon>
        <taxon>Embryophyta</taxon>
        <taxon>Tracheophyta</taxon>
        <taxon>Spermatophyta</taxon>
        <taxon>Magnoliopsida</taxon>
        <taxon>Liliopsida</taxon>
        <taxon>Poales</taxon>
        <taxon>Poaceae</taxon>
        <taxon>BOP clade</taxon>
        <taxon>Pooideae</taxon>
        <taxon>Poodae</taxon>
        <taxon>Poeae</taxon>
        <taxon>Poeae Chloroplast Group 2 (Poeae type)</taxon>
        <taxon>Loliodinae</taxon>
        <taxon>Loliinae</taxon>
        <taxon>Lolium</taxon>
    </lineage>
</organism>
<keyword evidence="5" id="KW-1185">Reference proteome</keyword>
<feature type="region of interest" description="Disordered" evidence="2">
    <location>
        <begin position="706"/>
        <end position="754"/>
    </location>
</feature>
<protein>
    <recommendedName>
        <fullName evidence="3">CCHC-type domain-containing protein</fullName>
    </recommendedName>
</protein>
<feature type="domain" description="CCHC-type" evidence="3">
    <location>
        <begin position="659"/>
        <end position="672"/>
    </location>
</feature>
<dbReference type="AlphaFoldDB" id="A0AAD8TA43"/>
<gene>
    <name evidence="4" type="ORF">QYE76_038945</name>
</gene>
<evidence type="ECO:0000259" key="3">
    <source>
        <dbReference type="PROSITE" id="PS50158"/>
    </source>
</evidence>
<dbReference type="Proteomes" id="UP001231189">
    <property type="component" value="Unassembled WGS sequence"/>
</dbReference>
<evidence type="ECO:0000313" key="4">
    <source>
        <dbReference type="EMBL" id="KAK1678097.1"/>
    </source>
</evidence>
<name>A0AAD8TA43_LOLMU</name>
<evidence type="ECO:0000256" key="1">
    <source>
        <dbReference type="PROSITE-ProRule" id="PRU00047"/>
    </source>
</evidence>
<feature type="compositionally biased region" description="Low complexity" evidence="2">
    <location>
        <begin position="427"/>
        <end position="440"/>
    </location>
</feature>
<dbReference type="GO" id="GO:0003676">
    <property type="term" value="F:nucleic acid binding"/>
    <property type="evidence" value="ECO:0007669"/>
    <property type="project" value="InterPro"/>
</dbReference>
<dbReference type="SUPFAM" id="SSF81383">
    <property type="entry name" value="F-box domain"/>
    <property type="match status" value="1"/>
</dbReference>
<reference evidence="4" key="1">
    <citation type="submission" date="2023-07" db="EMBL/GenBank/DDBJ databases">
        <title>A chromosome-level genome assembly of Lolium multiflorum.</title>
        <authorList>
            <person name="Chen Y."/>
            <person name="Copetti D."/>
            <person name="Kolliker R."/>
            <person name="Studer B."/>
        </authorList>
    </citation>
    <scope>NUCLEOTIDE SEQUENCE</scope>
    <source>
        <strain evidence="4">02402/16</strain>
        <tissue evidence="4">Leaf</tissue>
    </source>
</reference>
<keyword evidence="1" id="KW-0863">Zinc-finger</keyword>
<feature type="region of interest" description="Disordered" evidence="2">
    <location>
        <begin position="401"/>
        <end position="445"/>
    </location>
</feature>
<feature type="region of interest" description="Disordered" evidence="2">
    <location>
        <begin position="781"/>
        <end position="819"/>
    </location>
</feature>
<dbReference type="GO" id="GO:0008270">
    <property type="term" value="F:zinc ion binding"/>
    <property type="evidence" value="ECO:0007669"/>
    <property type="project" value="UniProtKB-KW"/>
</dbReference>
<keyword evidence="1" id="KW-0479">Metal-binding</keyword>
<dbReference type="InterPro" id="IPR001810">
    <property type="entry name" value="F-box_dom"/>
</dbReference>
<comment type="caution">
    <text evidence="4">The sequence shown here is derived from an EMBL/GenBank/DDBJ whole genome shotgun (WGS) entry which is preliminary data.</text>
</comment>
<dbReference type="InterPro" id="IPR001878">
    <property type="entry name" value="Znf_CCHC"/>
</dbReference>
<keyword evidence="1" id="KW-0862">Zinc</keyword>
<dbReference type="Pfam" id="PF00646">
    <property type="entry name" value="F-box"/>
    <property type="match status" value="1"/>
</dbReference>
<sequence length="819" mass="93124">MDLPDELFVDILRRLPLQALAVCRSVHKDWCIAVDTHGLLLLGPVRGVFVNYLNKRRHGFFSRVAPAQGISIDGTLRFLPAGRPASYRGVLDHRNGLLLYENTLEMYVCNPATRRWATLPPPRVPPICHRLPFYRRRLYLLFEPTMSLHYDVLFLPDAPEKPKPPDHFGAGNESADYDHEYNTTGQMEWPPYSYQVQVFSSRTGQWEDKNFVREGNVAVKVFDVWSDPTPRTSGMEAIRRHGVYWRGALYVHCCGDFVMRLSLLEEKYRVIRTPRLQVTECNEDYKYIRTFGYLGKTSNGVCYSAIHGYQLQVWILHEASEPHRTPEWEVKHQANLKPTFLRHYNRRNIGTNTAKSWILNPPDKVLNDEEDHEWDSSDDSVVDREEQGISNLEGYKNYGIDFLGDPRDPRSTQGKTVEEETEAIRKTAGAPGTRGATTASGEEREEFKLPESKEDIESMLKRLEITAEEDDAVDLSGLIEQNRSSLKWAVIIRVCLKTPFSHTAFYQKMQVAWAVAQEVSFRDLDEFTFIAQFKCLGDWKTAMHGGPWLFRRNAVVIEEYDGLVNTETIALDSIRVWVRIMGLPELVRNDAAARAMASKMGEVLGVDLGMKGAHYVKFVRVYMRIKLIKPLLHFVTGSVDPGKEPQKFRVLYEKMPRFCAQCGIIGHVAEECGDGAHDPKKFQYGDFMMVPQEEFWYQPKKEFVARPQTSGRGGGRGSGGRAGPGHFNNPREDVSTGVANPNKTGQEWLRKHDLGARDQVKDGTLAIMPASHVANMVETLEGKAVGETTPQKNQLPKRYKAGAPAEDVADSREEDRRAQ</sequence>
<dbReference type="InterPro" id="IPR036047">
    <property type="entry name" value="F-box-like_dom_sf"/>
</dbReference>
<feature type="compositionally biased region" description="Basic and acidic residues" evidence="2">
    <location>
        <begin position="809"/>
        <end position="819"/>
    </location>
</feature>
<dbReference type="PANTHER" id="PTHR34591:SF37">
    <property type="entry name" value="DUF295 DOMAIN-CONTAINING PROTEIN"/>
    <property type="match status" value="1"/>
</dbReference>
<proteinExistence type="predicted"/>
<feature type="compositionally biased region" description="Gly residues" evidence="2">
    <location>
        <begin position="711"/>
        <end position="723"/>
    </location>
</feature>
<evidence type="ECO:0000256" key="2">
    <source>
        <dbReference type="SAM" id="MobiDB-lite"/>
    </source>
</evidence>
<feature type="compositionally biased region" description="Basic and acidic residues" evidence="2">
    <location>
        <begin position="404"/>
        <end position="425"/>
    </location>
</feature>
<dbReference type="PANTHER" id="PTHR34591">
    <property type="entry name" value="OS03G0653100 PROTEIN-RELATED"/>
    <property type="match status" value="1"/>
</dbReference>
<accession>A0AAD8TA43</accession>